<evidence type="ECO:0008006" key="3">
    <source>
        <dbReference type="Google" id="ProtNLM"/>
    </source>
</evidence>
<dbReference type="SUPFAM" id="SSF53756">
    <property type="entry name" value="UDP-Glycosyltransferase/glycogen phosphorylase"/>
    <property type="match status" value="1"/>
</dbReference>
<dbReference type="EMBL" id="BAABCY010000036">
    <property type="protein sequence ID" value="GAA3566041.1"/>
    <property type="molecule type" value="Genomic_DNA"/>
</dbReference>
<dbReference type="InterPro" id="IPR020023">
    <property type="entry name" value="PseG"/>
</dbReference>
<dbReference type="Proteomes" id="UP001500954">
    <property type="component" value="Unassembled WGS sequence"/>
</dbReference>
<gene>
    <name evidence="1" type="ORF">GCM10022395_15520</name>
</gene>
<name>A0ABP6XFI6_9FLAO</name>
<keyword evidence="2" id="KW-1185">Reference proteome</keyword>
<dbReference type="NCBIfam" id="TIGR03590">
    <property type="entry name" value="PseG"/>
    <property type="match status" value="1"/>
</dbReference>
<organism evidence="1 2">
    <name type="scientific">Snuella lapsa</name>
    <dbReference type="NCBI Taxonomy" id="870481"/>
    <lineage>
        <taxon>Bacteria</taxon>
        <taxon>Pseudomonadati</taxon>
        <taxon>Bacteroidota</taxon>
        <taxon>Flavobacteriia</taxon>
        <taxon>Flavobacteriales</taxon>
        <taxon>Flavobacteriaceae</taxon>
        <taxon>Snuella</taxon>
    </lineage>
</organism>
<dbReference type="RefSeq" id="WP_345005345.1">
    <property type="nucleotide sequence ID" value="NZ_BAABCY010000036.1"/>
</dbReference>
<accession>A0ABP6XFI6</accession>
<comment type="caution">
    <text evidence="1">The sequence shown here is derived from an EMBL/GenBank/DDBJ whole genome shotgun (WGS) entry which is preliminary data.</text>
</comment>
<sequence>MKKKILFRADGNSKTGLGHLYRLLGLVEMIKDNYDFIYIINSRSVDSVIPKTIRVFKIPEEINLGDEPKWLSKNFTSKNHVIIADGYHFNSDYQKKIVEEGYSMIYIDDLAIEHMYANIVINHSISITERDFKKEAYTELLLGTKYALIRPPFLKAIESERNIEEINRAFVCFGGADPLKLSLKAVKALLKFEKIKQIEVILGAAYQDIQIYKLQEEFEDKIRIHSNLSDVKMCNLMTSCNFAIAPASTICYELCCVKVPILGGYFVDNQKKIYNGLIKHKAIIPGGDFSKYEVNDFEERIIEMLEFENYVSYLDQQKKLFDNSIKERFLNTIDQLC</sequence>
<dbReference type="Gene3D" id="3.40.50.11190">
    <property type="match status" value="1"/>
</dbReference>
<protein>
    <recommendedName>
        <fullName evidence="3">UDP-2,4-diacetamido-2,4, 6-trideoxy-beta-L-altropyranose hydrolase</fullName>
    </recommendedName>
</protein>
<proteinExistence type="predicted"/>
<evidence type="ECO:0000313" key="1">
    <source>
        <dbReference type="EMBL" id="GAA3566041.1"/>
    </source>
</evidence>
<evidence type="ECO:0000313" key="2">
    <source>
        <dbReference type="Proteomes" id="UP001500954"/>
    </source>
</evidence>
<dbReference type="Gene3D" id="3.40.50.2000">
    <property type="entry name" value="Glycogen Phosphorylase B"/>
    <property type="match status" value="1"/>
</dbReference>
<reference evidence="2" key="1">
    <citation type="journal article" date="2019" name="Int. J. Syst. Evol. Microbiol.">
        <title>The Global Catalogue of Microorganisms (GCM) 10K type strain sequencing project: providing services to taxonomists for standard genome sequencing and annotation.</title>
        <authorList>
            <consortium name="The Broad Institute Genomics Platform"/>
            <consortium name="The Broad Institute Genome Sequencing Center for Infectious Disease"/>
            <person name="Wu L."/>
            <person name="Ma J."/>
        </authorList>
    </citation>
    <scope>NUCLEOTIDE SEQUENCE [LARGE SCALE GENOMIC DNA]</scope>
    <source>
        <strain evidence="2">JCM 17111</strain>
    </source>
</reference>